<evidence type="ECO:0000259" key="2">
    <source>
        <dbReference type="PROSITE" id="PS50213"/>
    </source>
</evidence>
<name>A0A0D6N1Q0_9PROT</name>
<evidence type="ECO:0000313" key="5">
    <source>
        <dbReference type="Proteomes" id="UP000032671"/>
    </source>
</evidence>
<keyword evidence="6" id="KW-1185">Reference proteome</keyword>
<proteinExistence type="predicted"/>
<dbReference type="STRING" id="1231339.Abci_007_063"/>
<dbReference type="EMBL" id="BAMV01000007">
    <property type="protein sequence ID" value="GAN59660.1"/>
    <property type="molecule type" value="Genomic_DNA"/>
</dbReference>
<evidence type="ECO:0000256" key="1">
    <source>
        <dbReference type="SAM" id="MobiDB-lite"/>
    </source>
</evidence>
<dbReference type="InterPro" id="IPR000782">
    <property type="entry name" value="FAS1_domain"/>
</dbReference>
<gene>
    <name evidence="3" type="ORF">Abci_007_063</name>
    <name evidence="4" type="ORF">ACI01nite_17850</name>
</gene>
<feature type="compositionally biased region" description="Basic and acidic residues" evidence="1">
    <location>
        <begin position="93"/>
        <end position="107"/>
    </location>
</feature>
<sequence>MDAESAKRDLPHFLPYDHGMTFWETSMRHPRASALSVFIPAFARCKPLVVSPVLLGAALGLAGCQSHARQDVYTTASSTCTYMMPTVSGTRTYEPRKVDASDDKKSPDSAIAYPDPETPASCDRPLSDTLPTSIELADYTRGLTVTGLLQLLQRSGPYTVFATPNSALEHYDAQTGGTLMAEQNTTALQQLLGYTIVQGKWPLDKIKTAALNSPTHSVGLPTVQGRQLSAWVDAPTGQVIIGNGEGQTSRLWVTGIPQSNGVLYFTQSLVTPPVKPVVTAQKAPHPPRVLKAPRTPTAKAVVPAHAAPPSVAVVPSAATQPLPGHRSAAQGHDSLTTPTALQLP</sequence>
<feature type="domain" description="FAS1" evidence="2">
    <location>
        <begin position="123"/>
        <end position="270"/>
    </location>
</feature>
<organism evidence="3 5">
    <name type="scientific">Acetobacter cibinongensis</name>
    <dbReference type="NCBI Taxonomy" id="146475"/>
    <lineage>
        <taxon>Bacteria</taxon>
        <taxon>Pseudomonadati</taxon>
        <taxon>Pseudomonadota</taxon>
        <taxon>Alphaproteobacteria</taxon>
        <taxon>Acetobacterales</taxon>
        <taxon>Acetobacteraceae</taxon>
        <taxon>Acetobacter</taxon>
    </lineage>
</organism>
<dbReference type="Proteomes" id="UP000321891">
    <property type="component" value="Unassembled WGS sequence"/>
</dbReference>
<dbReference type="PROSITE" id="PS50213">
    <property type="entry name" value="FAS1"/>
    <property type="match status" value="1"/>
</dbReference>
<evidence type="ECO:0000313" key="4">
    <source>
        <dbReference type="EMBL" id="GEL59183.1"/>
    </source>
</evidence>
<protein>
    <submittedName>
        <fullName evidence="3">Beta-Ig-H3/fasciclin</fullName>
    </submittedName>
</protein>
<dbReference type="SUPFAM" id="SSF82153">
    <property type="entry name" value="FAS1 domain"/>
    <property type="match status" value="1"/>
</dbReference>
<reference evidence="4 6" key="2">
    <citation type="submission" date="2019-07" db="EMBL/GenBank/DDBJ databases">
        <title>Whole genome shotgun sequence of Acetobacter cibinongensis NBRC 16605.</title>
        <authorList>
            <person name="Hosoyama A."/>
            <person name="Uohara A."/>
            <person name="Ohji S."/>
            <person name="Ichikawa N."/>
        </authorList>
    </citation>
    <scope>NUCLEOTIDE SEQUENCE [LARGE SCALE GENOMIC DNA]</scope>
    <source>
        <strain evidence="4 6">NBRC 16605</strain>
    </source>
</reference>
<feature type="region of interest" description="Disordered" evidence="1">
    <location>
        <begin position="92"/>
        <end position="126"/>
    </location>
</feature>
<dbReference type="Gene3D" id="2.30.180.10">
    <property type="entry name" value="FAS1 domain"/>
    <property type="match status" value="1"/>
</dbReference>
<evidence type="ECO:0000313" key="3">
    <source>
        <dbReference type="EMBL" id="GAN59660.1"/>
    </source>
</evidence>
<dbReference type="RefSeq" id="WP_244877569.1">
    <property type="nucleotide sequence ID" value="NZ_BAMV01000007.1"/>
</dbReference>
<feature type="compositionally biased region" description="Polar residues" evidence="1">
    <location>
        <begin position="333"/>
        <end position="344"/>
    </location>
</feature>
<comment type="caution">
    <text evidence="3">The sequence shown here is derived from an EMBL/GenBank/DDBJ whole genome shotgun (WGS) entry which is preliminary data.</text>
</comment>
<dbReference type="AlphaFoldDB" id="A0A0D6N1Q0"/>
<feature type="region of interest" description="Disordered" evidence="1">
    <location>
        <begin position="316"/>
        <end position="344"/>
    </location>
</feature>
<dbReference type="Pfam" id="PF02469">
    <property type="entry name" value="Fasciclin"/>
    <property type="match status" value="1"/>
</dbReference>
<accession>A0A0D6N1Q0</accession>
<reference evidence="3 5" key="1">
    <citation type="submission" date="2012-11" db="EMBL/GenBank/DDBJ databases">
        <title>Whole genome sequence of Acetobacter cibinongensis 4H-1.</title>
        <authorList>
            <person name="Azuma Y."/>
            <person name="Higashiura N."/>
            <person name="Hirakawa H."/>
            <person name="Matsushita K."/>
        </authorList>
    </citation>
    <scope>NUCLEOTIDE SEQUENCE [LARGE SCALE GENOMIC DNA]</scope>
    <source>
        <strain evidence="3 5">4H-1</strain>
    </source>
</reference>
<dbReference type="EMBL" id="BJVU01000007">
    <property type="protein sequence ID" value="GEL59183.1"/>
    <property type="molecule type" value="Genomic_DNA"/>
</dbReference>
<accession>A0A6N3SRU5</accession>
<dbReference type="InterPro" id="IPR036378">
    <property type="entry name" value="FAS1_dom_sf"/>
</dbReference>
<dbReference type="Proteomes" id="UP000032671">
    <property type="component" value="Unassembled WGS sequence"/>
</dbReference>
<evidence type="ECO:0000313" key="6">
    <source>
        <dbReference type="Proteomes" id="UP000321891"/>
    </source>
</evidence>